<keyword evidence="3" id="KW-1185">Reference proteome</keyword>
<evidence type="ECO:0000313" key="3">
    <source>
        <dbReference type="Proteomes" id="UP001606305"/>
    </source>
</evidence>
<protein>
    <submittedName>
        <fullName evidence="2">Sugar-transfer associated ATP-grasp domain-containing protein</fullName>
    </submittedName>
</protein>
<accession>A0ABW7G8J7</accession>
<gene>
    <name evidence="2" type="ORF">ACG00X_15710</name>
</gene>
<feature type="domain" description="Alpha-L-glutamate ligase-related protein ATP-grasp" evidence="1">
    <location>
        <begin position="77"/>
        <end position="355"/>
    </location>
</feature>
<organism evidence="2 3">
    <name type="scientific">Pelomonas nitida</name>
    <dbReference type="NCBI Taxonomy" id="3299027"/>
    <lineage>
        <taxon>Bacteria</taxon>
        <taxon>Pseudomonadati</taxon>
        <taxon>Pseudomonadota</taxon>
        <taxon>Betaproteobacteria</taxon>
        <taxon>Burkholderiales</taxon>
        <taxon>Sphaerotilaceae</taxon>
        <taxon>Roseateles</taxon>
    </lineage>
</organism>
<dbReference type="Proteomes" id="UP001606305">
    <property type="component" value="Unassembled WGS sequence"/>
</dbReference>
<dbReference type="Pfam" id="PF14397">
    <property type="entry name" value="ATPgrasp_ST"/>
    <property type="match status" value="1"/>
</dbReference>
<comment type="caution">
    <text evidence="2">The sequence shown here is derived from an EMBL/GenBank/DDBJ whole genome shotgun (WGS) entry which is preliminary data.</text>
</comment>
<evidence type="ECO:0000313" key="2">
    <source>
        <dbReference type="EMBL" id="MFG6458286.1"/>
    </source>
</evidence>
<reference evidence="2 3" key="1">
    <citation type="submission" date="2024-09" db="EMBL/GenBank/DDBJ databases">
        <title>Novel species of the genus Pelomonas and Roseateles isolated from streams.</title>
        <authorList>
            <person name="Lu H."/>
        </authorList>
    </citation>
    <scope>NUCLEOTIDE SEQUENCE [LARGE SCALE GENOMIC DNA]</scope>
    <source>
        <strain evidence="2 3">BYS96W</strain>
    </source>
</reference>
<dbReference type="EMBL" id="JBIGIA010000011">
    <property type="protein sequence ID" value="MFG6458286.1"/>
    <property type="molecule type" value="Genomic_DNA"/>
</dbReference>
<dbReference type="InterPro" id="IPR039523">
    <property type="entry name" value="RimK-rel_E_lig_ATP-grasp"/>
</dbReference>
<dbReference type="SUPFAM" id="SSF56059">
    <property type="entry name" value="Glutathione synthetase ATP-binding domain-like"/>
    <property type="match status" value="1"/>
</dbReference>
<name>A0ABW7G8J7_9BURK</name>
<dbReference type="RefSeq" id="WP_394489140.1">
    <property type="nucleotide sequence ID" value="NZ_JBIGIA010000011.1"/>
</dbReference>
<proteinExistence type="predicted"/>
<sequence length="368" mass="40810">MKDVRDKLNAFLQQSREVHAQGGPTPWRQLRDIARLTRSEARLGPGDYYTYRLFEPGLTPAAVAEFVGWRMESRLDRLNERSWACLGLDKVLTAELLAAQGLRCTETRAVYLPGRTRLLQSARPLVDLAELQAWLREPAHYPFFGKPSASGFGRGACFAERYDPAADAVCLRSGERVAVADFVAPRFDLEQLGYLLQTPVAPDPRLVPQIGSLVTSLRVMVLLDEVEGPLIHRAFWKLPTGTNMNDNFNDGRTGNLAAGIELGDGRVTRVVTGSGLSRREVQRHPDTGADLLALRVPDWAAVRAFVERAAQVFPKLRFQQWDIALADGGPLALELNLFGTGGGELSQIIERRGLLDATMRRFLARHTA</sequence>
<evidence type="ECO:0000259" key="1">
    <source>
        <dbReference type="Pfam" id="PF14397"/>
    </source>
</evidence>